<evidence type="ECO:0000256" key="1">
    <source>
        <dbReference type="SAM" id="MobiDB-lite"/>
    </source>
</evidence>
<comment type="caution">
    <text evidence="2">The sequence shown here is derived from an EMBL/GenBank/DDBJ whole genome shotgun (WGS) entry which is preliminary data.</text>
</comment>
<evidence type="ECO:0000313" key="2">
    <source>
        <dbReference type="EMBL" id="GBM84428.1"/>
    </source>
</evidence>
<evidence type="ECO:0000313" key="3">
    <source>
        <dbReference type="EMBL" id="GBM84439.1"/>
    </source>
</evidence>
<name>A0A4Y2J3V1_ARAVE</name>
<dbReference type="AlphaFoldDB" id="A0A4Y2J3V1"/>
<evidence type="ECO:0000313" key="4">
    <source>
        <dbReference type="EMBL" id="GBM84449.1"/>
    </source>
</evidence>
<protein>
    <submittedName>
        <fullName evidence="2">Uncharacterized protein</fullName>
    </submittedName>
</protein>
<dbReference type="EMBL" id="BGPR01108973">
    <property type="protein sequence ID" value="GBM84439.1"/>
    <property type="molecule type" value="Genomic_DNA"/>
</dbReference>
<dbReference type="EMBL" id="BGPR01108982">
    <property type="protein sequence ID" value="GBM84468.1"/>
    <property type="molecule type" value="Genomic_DNA"/>
</dbReference>
<organism evidence="2 6">
    <name type="scientific">Araneus ventricosus</name>
    <name type="common">Orbweaver spider</name>
    <name type="synonym">Epeira ventricosa</name>
    <dbReference type="NCBI Taxonomy" id="182803"/>
    <lineage>
        <taxon>Eukaryota</taxon>
        <taxon>Metazoa</taxon>
        <taxon>Ecdysozoa</taxon>
        <taxon>Arthropoda</taxon>
        <taxon>Chelicerata</taxon>
        <taxon>Arachnida</taxon>
        <taxon>Araneae</taxon>
        <taxon>Araneomorphae</taxon>
        <taxon>Entelegynae</taxon>
        <taxon>Araneoidea</taxon>
        <taxon>Araneidae</taxon>
        <taxon>Araneus</taxon>
    </lineage>
</organism>
<dbReference type="EMBL" id="BGPR01108975">
    <property type="protein sequence ID" value="GBM84449.1"/>
    <property type="molecule type" value="Genomic_DNA"/>
</dbReference>
<dbReference type="EMBL" id="BGPR01108969">
    <property type="protein sequence ID" value="GBM84428.1"/>
    <property type="molecule type" value="Genomic_DNA"/>
</dbReference>
<proteinExistence type="predicted"/>
<keyword evidence="6" id="KW-1185">Reference proteome</keyword>
<evidence type="ECO:0000313" key="5">
    <source>
        <dbReference type="EMBL" id="GBM84468.1"/>
    </source>
</evidence>
<gene>
    <name evidence="5" type="ORF">AVEN_203882_1</name>
    <name evidence="2" type="ORF">AVEN_231463_1</name>
    <name evidence="3" type="ORF">AVEN_273309_1</name>
    <name evidence="4" type="ORF">AVEN_31756_1</name>
</gene>
<reference evidence="2 6" key="1">
    <citation type="journal article" date="2019" name="Sci. Rep.">
        <title>Orb-weaving spider Araneus ventricosus genome elucidates the spidroin gene catalogue.</title>
        <authorList>
            <person name="Kono N."/>
            <person name="Nakamura H."/>
            <person name="Ohtoshi R."/>
            <person name="Moran D.A.P."/>
            <person name="Shinohara A."/>
            <person name="Yoshida Y."/>
            <person name="Fujiwara M."/>
            <person name="Mori M."/>
            <person name="Tomita M."/>
            <person name="Arakawa K."/>
        </authorList>
    </citation>
    <scope>NUCLEOTIDE SEQUENCE [LARGE SCALE GENOMIC DNA]</scope>
</reference>
<feature type="region of interest" description="Disordered" evidence="1">
    <location>
        <begin position="55"/>
        <end position="83"/>
    </location>
</feature>
<dbReference type="Proteomes" id="UP000499080">
    <property type="component" value="Unassembled WGS sequence"/>
</dbReference>
<evidence type="ECO:0000313" key="6">
    <source>
        <dbReference type="Proteomes" id="UP000499080"/>
    </source>
</evidence>
<accession>A0A4Y2J3V1</accession>
<sequence>MPICIPGTSNDSRCDNSSTEAGVLIVITGHDPNLHEGGTYYHRREATRTPSLLYQRGKRDPADLSGGFSSWNSRYPQWESDIR</sequence>